<sequence>MDITSANIAALTTDINTQFNRFLQLAPAVSAPLVMEMPSKSAANFYPDLTDFPGMREWVGSRVIHRMKNGAFVIPNKTFEGTIAIKREHLEDDLFGIYKPFIAQLGKEATNLPEKLVFQLLNGATKIKGIDGQYYFDADHVTYDENGTEKSYANIATPLEGEQAAPAWYLFKCDDPLKPLIYQKRRPYVITARTKLTDDNVFSDKEFIWGADGRSAAGCGMYQFAYRSTRPLTIDSLADAMAAMAEQRRSDGEPYGIEPTHLFVPTVLRKTANAVVKGGMVPVLAPDGKTWLPGTNPVEDSVKLVITSRLSSKVGA</sequence>
<dbReference type="Pfam" id="PF10124">
    <property type="entry name" value="Mu-like_gpT"/>
    <property type="match status" value="1"/>
</dbReference>
<feature type="domain" description="Bacteriophage Mu GpT" evidence="1">
    <location>
        <begin position="9"/>
        <end position="307"/>
    </location>
</feature>
<evidence type="ECO:0000313" key="3">
    <source>
        <dbReference type="Proteomes" id="UP000029448"/>
    </source>
</evidence>
<reference evidence="2 3" key="1">
    <citation type="submission" date="2014-06" db="EMBL/GenBank/DDBJ databases">
        <title>Functional and comparative genomic analyses of the Drosophila gut microbiota identify candidate symbiosis factors.</title>
        <authorList>
            <person name="Newell P.D."/>
            <person name="Chaston J.M."/>
            <person name="Douglas A.E."/>
        </authorList>
    </citation>
    <scope>NUCLEOTIDE SEQUENCE [LARGE SCALE GENOMIC DNA]</scope>
    <source>
        <strain evidence="2 3">DmCS_006</strain>
    </source>
</reference>
<dbReference type="Proteomes" id="UP000029448">
    <property type="component" value="Unassembled WGS sequence"/>
</dbReference>
<evidence type="ECO:0000313" key="2">
    <source>
        <dbReference type="EMBL" id="KGB24273.1"/>
    </source>
</evidence>
<organism evidence="2 3">
    <name type="scientific">Acetobacter tropicalis</name>
    <dbReference type="NCBI Taxonomy" id="104102"/>
    <lineage>
        <taxon>Bacteria</taxon>
        <taxon>Pseudomonadati</taxon>
        <taxon>Pseudomonadota</taxon>
        <taxon>Alphaproteobacteria</taxon>
        <taxon>Acetobacterales</taxon>
        <taxon>Acetobacteraceae</taxon>
        <taxon>Acetobacter</taxon>
    </lineage>
</organism>
<proteinExistence type="predicted"/>
<name>A0A095B5R0_9PROT</name>
<dbReference type="RefSeq" id="WP_035379137.1">
    <property type="nucleotide sequence ID" value="NZ_JAUYUW010000001.1"/>
</dbReference>
<dbReference type="PATRIC" id="fig|104102.7.peg.1261"/>
<dbReference type="EMBL" id="JOKM01000048">
    <property type="protein sequence ID" value="KGB24273.1"/>
    <property type="molecule type" value="Genomic_DNA"/>
</dbReference>
<evidence type="ECO:0000259" key="1">
    <source>
        <dbReference type="Pfam" id="PF10124"/>
    </source>
</evidence>
<comment type="caution">
    <text evidence="2">The sequence shown here is derived from an EMBL/GenBank/DDBJ whole genome shotgun (WGS) entry which is preliminary data.</text>
</comment>
<gene>
    <name evidence="2" type="ORF">AtDm6_1271</name>
</gene>
<dbReference type="AlphaFoldDB" id="A0A095B5R0"/>
<dbReference type="STRING" id="104102.AtDm6_1271"/>
<dbReference type="InterPro" id="IPR018774">
    <property type="entry name" value="Phage_Mu_GpT"/>
</dbReference>
<dbReference type="GeneID" id="89479016"/>
<protein>
    <submittedName>
        <fullName evidence="2">Phage major capsid protein</fullName>
    </submittedName>
</protein>
<keyword evidence="3" id="KW-1185">Reference proteome</keyword>
<accession>A0A095B5R0</accession>